<dbReference type="RefSeq" id="WP_092491740.1">
    <property type="nucleotide sequence ID" value="NZ_FNKD01000001.1"/>
</dbReference>
<dbReference type="Pfam" id="PF11213">
    <property type="entry name" value="DUF3006"/>
    <property type="match status" value="1"/>
</dbReference>
<dbReference type="STRING" id="553311.SAMN05216231_0899"/>
<evidence type="ECO:0000313" key="2">
    <source>
        <dbReference type="Proteomes" id="UP000199444"/>
    </source>
</evidence>
<gene>
    <name evidence="1" type="ORF">SAMN05216231_0899</name>
</gene>
<dbReference type="Proteomes" id="UP000199444">
    <property type="component" value="Unassembled WGS sequence"/>
</dbReference>
<protein>
    <recommendedName>
        <fullName evidence="3">DUF3006 domain-containing protein</fullName>
    </recommendedName>
</protein>
<evidence type="ECO:0000313" key="1">
    <source>
        <dbReference type="EMBL" id="SDQ19667.1"/>
    </source>
</evidence>
<name>A0A1H0YWQ3_9BACI</name>
<keyword evidence="2" id="KW-1185">Reference proteome</keyword>
<sequence length="88" mass="10097">MRGILDRFEDNNKAVILIEETKEEVVIPVDELPNGSSENTYFIMEKIDDKYQIVSIDEATTQKEAEETSDLMAKLRAKSKGSKFKKKQ</sequence>
<dbReference type="InterPro" id="IPR021377">
    <property type="entry name" value="DUF3006"/>
</dbReference>
<reference evidence="1 2" key="1">
    <citation type="submission" date="2016-10" db="EMBL/GenBank/DDBJ databases">
        <authorList>
            <person name="de Groot N.N."/>
        </authorList>
    </citation>
    <scope>NUCLEOTIDE SEQUENCE [LARGE SCALE GENOMIC DNA]</scope>
    <source>
        <strain evidence="1 2">CGMCC 1.10449</strain>
    </source>
</reference>
<organism evidence="1 2">
    <name type="scientific">Virgibacillus salinus</name>
    <dbReference type="NCBI Taxonomy" id="553311"/>
    <lineage>
        <taxon>Bacteria</taxon>
        <taxon>Bacillati</taxon>
        <taxon>Bacillota</taxon>
        <taxon>Bacilli</taxon>
        <taxon>Bacillales</taxon>
        <taxon>Bacillaceae</taxon>
        <taxon>Virgibacillus</taxon>
    </lineage>
</organism>
<evidence type="ECO:0008006" key="3">
    <source>
        <dbReference type="Google" id="ProtNLM"/>
    </source>
</evidence>
<accession>A0A1H0YWQ3</accession>
<dbReference type="EMBL" id="FNKD01000001">
    <property type="protein sequence ID" value="SDQ19667.1"/>
    <property type="molecule type" value="Genomic_DNA"/>
</dbReference>
<dbReference type="AlphaFoldDB" id="A0A1H0YWQ3"/>
<proteinExistence type="predicted"/>